<dbReference type="EMBL" id="WVTA01000008">
    <property type="protein sequence ID" value="KAK3207822.1"/>
    <property type="molecule type" value="Genomic_DNA"/>
</dbReference>
<dbReference type="Proteomes" id="UP001280581">
    <property type="component" value="Unassembled WGS sequence"/>
</dbReference>
<dbReference type="GO" id="GO:0003682">
    <property type="term" value="F:chromatin binding"/>
    <property type="evidence" value="ECO:0007669"/>
    <property type="project" value="TreeGrafter"/>
</dbReference>
<dbReference type="GO" id="GO:0005634">
    <property type="term" value="C:nucleus"/>
    <property type="evidence" value="ECO:0007669"/>
    <property type="project" value="UniProtKB-SubCell"/>
</dbReference>
<dbReference type="GO" id="GO:1990414">
    <property type="term" value="P:replication-born double-strand break repair via sister chromatid exchange"/>
    <property type="evidence" value="ECO:0007669"/>
    <property type="project" value="TreeGrafter"/>
</dbReference>
<reference evidence="5 6" key="1">
    <citation type="submission" date="2021-02" db="EMBL/GenBank/DDBJ databases">
        <title>Genome assembly of Pseudopithomyces chartarum.</title>
        <authorList>
            <person name="Jauregui R."/>
            <person name="Singh J."/>
            <person name="Voisey C."/>
        </authorList>
    </citation>
    <scope>NUCLEOTIDE SEQUENCE [LARGE SCALE GENOMIC DNA]</scope>
    <source>
        <strain evidence="5 6">AGR01</strain>
    </source>
</reference>
<feature type="region of interest" description="Disordered" evidence="3">
    <location>
        <begin position="345"/>
        <end position="428"/>
    </location>
</feature>
<dbReference type="Gene3D" id="1.10.10.580">
    <property type="entry name" value="Structural maintenance of chromosome 1. Chain E"/>
    <property type="match status" value="1"/>
</dbReference>
<gene>
    <name evidence="5" type="ORF">GRF29_96g567375</name>
</gene>
<dbReference type="InterPro" id="IPR006910">
    <property type="entry name" value="Rad21_Rec8_N"/>
</dbReference>
<proteinExistence type="predicted"/>
<dbReference type="AlphaFoldDB" id="A0AAN6LXA0"/>
<dbReference type="InterPro" id="IPR023093">
    <property type="entry name" value="ScpA-like_C"/>
</dbReference>
<dbReference type="GO" id="GO:0030892">
    <property type="term" value="C:mitotic cohesin complex"/>
    <property type="evidence" value="ECO:0007669"/>
    <property type="project" value="TreeGrafter"/>
</dbReference>
<keyword evidence="2" id="KW-0539">Nucleus</keyword>
<feature type="compositionally biased region" description="Polar residues" evidence="3">
    <location>
        <begin position="409"/>
        <end position="426"/>
    </location>
</feature>
<evidence type="ECO:0000259" key="4">
    <source>
        <dbReference type="Pfam" id="PF04825"/>
    </source>
</evidence>
<evidence type="ECO:0000256" key="3">
    <source>
        <dbReference type="SAM" id="MobiDB-lite"/>
    </source>
</evidence>
<dbReference type="FunFam" id="1.10.10.580:FF:000004">
    <property type="entry name" value="Double-strand-break repair protein rad21"/>
    <property type="match status" value="1"/>
</dbReference>
<protein>
    <recommendedName>
        <fullName evidence="4">Rad21/Rec8-like protein N-terminal domain-containing protein</fullName>
    </recommendedName>
</protein>
<keyword evidence="6" id="KW-1185">Reference proteome</keyword>
<dbReference type="PANTHER" id="PTHR12585">
    <property type="entry name" value="SCC1 / RAD21 FAMILY MEMBER"/>
    <property type="match status" value="1"/>
</dbReference>
<comment type="subcellular location">
    <subcellularLocation>
        <location evidence="1">Nucleus</location>
    </subcellularLocation>
</comment>
<name>A0AAN6LXA0_9PLEO</name>
<evidence type="ECO:0000256" key="1">
    <source>
        <dbReference type="ARBA" id="ARBA00004123"/>
    </source>
</evidence>
<evidence type="ECO:0000256" key="2">
    <source>
        <dbReference type="ARBA" id="ARBA00023242"/>
    </source>
</evidence>
<dbReference type="SUPFAM" id="SSF46785">
    <property type="entry name" value="Winged helix' DNA-binding domain"/>
    <property type="match status" value="1"/>
</dbReference>
<organism evidence="5 6">
    <name type="scientific">Pseudopithomyces chartarum</name>
    <dbReference type="NCBI Taxonomy" id="1892770"/>
    <lineage>
        <taxon>Eukaryota</taxon>
        <taxon>Fungi</taxon>
        <taxon>Dikarya</taxon>
        <taxon>Ascomycota</taxon>
        <taxon>Pezizomycotina</taxon>
        <taxon>Dothideomycetes</taxon>
        <taxon>Pleosporomycetidae</taxon>
        <taxon>Pleosporales</taxon>
        <taxon>Massarineae</taxon>
        <taxon>Didymosphaeriaceae</taxon>
        <taxon>Pseudopithomyces</taxon>
    </lineage>
</organism>
<accession>A0AAN6LXA0</accession>
<dbReference type="Pfam" id="PF04825">
    <property type="entry name" value="Rad21_Rec8_N"/>
    <property type="match status" value="1"/>
</dbReference>
<sequence length="715" mass="77845">MSQRSVCKHSFAASSAVQHMGYSAKRFLGNGHGLLGGGYDNDDDDDDDAGAGGCGYISGRCAPSLPAWSASPNLECAAPVVNSRTTFTRSGPLAHVWLAANAEKKLTKQQVLQDKIEQDINEIMRPQAPFSLRLSGSLMFGVVRIYSRKARYLLDDCTDALWKIKMAFKPGNIDLPANAHVANPSALILQDAITDIDLLAPMPDPSLLLSQSLDLQSLGIPNLGGDWDMDSSQFLSNSVEQPRHDTEILEDAGDLGLDLGYDEFEPLGPLEEGTSIEIGRDELVMRRPSEEFETQLEAEKELEDAGDLGLELGDDLTENTLRPDITITDADVDMGGMTGLDNLEETILPEQQPTRERSASPLSELGEDEERALEEEVHNTSIFQPAAEQELDEEEEQHQARAKRRRVIQQDTQTQLSSNEIRAQQNNREDILKPASFLPRDPLLMALLNMQKSGGFVSSILGDGRSKGWAPELRGILSLEVVSRPIQKRKRDTEVATADDARATASPIPQLEFEADQPLIEEGDVGLGGDTTIGDEEGIQLPEDEPIYQEEEEEVFSPIPDNFEDTTYPILHPADSGVVSLETKHAVHMLRQVFGDAAETSEEERRNTAVSFQGMFPEATTTKPDIARMFNEILVLGTKDAIKVEQRTDEVEIGGPIRIRAKRGLWGSWAETDVSGAEAIKSAAAAEAGPAVADATEATATSAAPIPSAEIAVEA</sequence>
<evidence type="ECO:0000313" key="6">
    <source>
        <dbReference type="Proteomes" id="UP001280581"/>
    </source>
</evidence>
<dbReference type="GO" id="GO:0007064">
    <property type="term" value="P:mitotic sister chromatid cohesion"/>
    <property type="evidence" value="ECO:0007669"/>
    <property type="project" value="TreeGrafter"/>
</dbReference>
<dbReference type="PANTHER" id="PTHR12585:SF69">
    <property type="entry name" value="FI11703P"/>
    <property type="match status" value="1"/>
</dbReference>
<feature type="domain" description="Rad21/Rec8-like protein N-terminal" evidence="4">
    <location>
        <begin position="83"/>
        <end position="180"/>
    </location>
</feature>
<dbReference type="CDD" id="cd21788">
    <property type="entry name" value="Rad21_Rec8_M_SpRad21p-like"/>
    <property type="match status" value="1"/>
</dbReference>
<comment type="caution">
    <text evidence="5">The sequence shown here is derived from an EMBL/GenBank/DDBJ whole genome shotgun (WGS) entry which is preliminary data.</text>
</comment>
<evidence type="ECO:0000313" key="5">
    <source>
        <dbReference type="EMBL" id="KAK3207822.1"/>
    </source>
</evidence>
<dbReference type="InterPro" id="IPR039781">
    <property type="entry name" value="Rad21/Rec8-like"/>
</dbReference>
<dbReference type="InterPro" id="IPR036390">
    <property type="entry name" value="WH_DNA-bd_sf"/>
</dbReference>